<proteinExistence type="predicted"/>
<reference evidence="1" key="2">
    <citation type="journal article" date="2015" name="Data Brief">
        <title>Shoot transcriptome of the giant reed, Arundo donax.</title>
        <authorList>
            <person name="Barrero R.A."/>
            <person name="Guerrero F.D."/>
            <person name="Moolhuijzen P."/>
            <person name="Goolsby J.A."/>
            <person name="Tidwell J."/>
            <person name="Bellgard S.E."/>
            <person name="Bellgard M.I."/>
        </authorList>
    </citation>
    <scope>NUCLEOTIDE SEQUENCE</scope>
    <source>
        <tissue evidence="1">Shoot tissue taken approximately 20 cm above the soil surface</tissue>
    </source>
</reference>
<organism evidence="1">
    <name type="scientific">Arundo donax</name>
    <name type="common">Giant reed</name>
    <name type="synonym">Donax arundinaceus</name>
    <dbReference type="NCBI Taxonomy" id="35708"/>
    <lineage>
        <taxon>Eukaryota</taxon>
        <taxon>Viridiplantae</taxon>
        <taxon>Streptophyta</taxon>
        <taxon>Embryophyta</taxon>
        <taxon>Tracheophyta</taxon>
        <taxon>Spermatophyta</taxon>
        <taxon>Magnoliopsida</taxon>
        <taxon>Liliopsida</taxon>
        <taxon>Poales</taxon>
        <taxon>Poaceae</taxon>
        <taxon>PACMAD clade</taxon>
        <taxon>Arundinoideae</taxon>
        <taxon>Arundineae</taxon>
        <taxon>Arundo</taxon>
    </lineage>
</organism>
<protein>
    <submittedName>
        <fullName evidence="1">Uncharacterized protein</fullName>
    </submittedName>
</protein>
<name>A0A0A9BID4_ARUDO</name>
<reference evidence="1" key="1">
    <citation type="submission" date="2014-09" db="EMBL/GenBank/DDBJ databases">
        <authorList>
            <person name="Magalhaes I.L.F."/>
            <person name="Oliveira U."/>
            <person name="Santos F.R."/>
            <person name="Vidigal T.H.D.A."/>
            <person name="Brescovit A.D."/>
            <person name="Santos A.J."/>
        </authorList>
    </citation>
    <scope>NUCLEOTIDE SEQUENCE</scope>
    <source>
        <tissue evidence="1">Shoot tissue taken approximately 20 cm above the soil surface</tissue>
    </source>
</reference>
<dbReference type="EMBL" id="GBRH01235972">
    <property type="protein sequence ID" value="JAD61923.1"/>
    <property type="molecule type" value="Transcribed_RNA"/>
</dbReference>
<evidence type="ECO:0000313" key="1">
    <source>
        <dbReference type="EMBL" id="JAD61923.1"/>
    </source>
</evidence>
<sequence>MSMMNTSTKVLWHIWQGCLCPCIRVQTYHTNLLELVKLHHSSYLCV</sequence>
<accession>A0A0A9BID4</accession>
<dbReference type="AlphaFoldDB" id="A0A0A9BID4"/>